<sequence length="93" mass="10977">MNIYEMYYKNKKKFNFFVQRNSWRNTAAEIVGIEGVIEGEDIEGKPPYYKSQKVYADFYNKTTKKIIDKNEEISSPGTYAYRMIGIRGGRKKK</sequence>
<gene>
    <name evidence="1" type="ORF">Pbs1_30510</name>
</gene>
<accession>A0AB33KZN2</accession>
<proteinExistence type="predicted"/>
<dbReference type="EMBL" id="AP035888">
    <property type="protein sequence ID" value="BFP69708.1"/>
    <property type="molecule type" value="Genomic_DNA"/>
</dbReference>
<name>A0AB33KZN2_9FLAO</name>
<dbReference type="AlphaFoldDB" id="A0AB33KZN2"/>
<organism evidence="1">
    <name type="scientific">Tenacibaculum sp. Pbs-1</name>
    <dbReference type="NCBI Taxonomy" id="3238748"/>
    <lineage>
        <taxon>Bacteria</taxon>
        <taxon>Pseudomonadati</taxon>
        <taxon>Bacteroidota</taxon>
        <taxon>Flavobacteriia</taxon>
        <taxon>Flavobacteriales</taxon>
        <taxon>Flavobacteriaceae</taxon>
        <taxon>Tenacibaculum</taxon>
    </lineage>
</organism>
<protein>
    <submittedName>
        <fullName evidence="1">Uncharacterized protein</fullName>
    </submittedName>
</protein>
<evidence type="ECO:0000313" key="1">
    <source>
        <dbReference type="EMBL" id="BFP69708.1"/>
    </source>
</evidence>
<reference evidence="1" key="1">
    <citation type="submission" date="2024-08" db="EMBL/GenBank/DDBJ databases">
        <title>Whole genome sequence of Tenacibaculum sp. strain pbs-1 associated with black-spot shell disease in Akoya pearl oysters.</title>
        <authorList>
            <person name="Sakatoku A."/>
            <person name="Suzuki T."/>
            <person name="Hatano K."/>
            <person name="Seki M."/>
            <person name="Tanaka D."/>
            <person name="Nakamura S."/>
            <person name="Suzuki N."/>
            <person name="Isshiki T."/>
        </authorList>
    </citation>
    <scope>NUCLEOTIDE SEQUENCE</scope>
    <source>
        <strain evidence="1">Pbs-1</strain>
    </source>
</reference>